<protein>
    <submittedName>
        <fullName evidence="2">Putative peptide-n4-(N-acetyl-beta-glucosaminyl)asparagineamidase</fullName>
    </submittedName>
</protein>
<keyword evidence="3" id="KW-1185">Reference proteome</keyword>
<evidence type="ECO:0000313" key="3">
    <source>
        <dbReference type="Proteomes" id="UP000030854"/>
    </source>
</evidence>
<reference evidence="2 3" key="1">
    <citation type="journal article" date="2014" name="BMC Genomics">
        <title>Adaptive genomic structural variation in the grape powdery mildew pathogen, Erysiphe necator.</title>
        <authorList>
            <person name="Jones L."/>
            <person name="Riaz S."/>
            <person name="Morales-Cruz A."/>
            <person name="Amrine K.C."/>
            <person name="McGuire B."/>
            <person name="Gubler W.D."/>
            <person name="Walker M.A."/>
            <person name="Cantu D."/>
        </authorList>
    </citation>
    <scope>NUCLEOTIDE SEQUENCE [LARGE SCALE GENOMIC DNA]</scope>
    <source>
        <strain evidence="3">c</strain>
    </source>
</reference>
<feature type="region of interest" description="Disordered" evidence="1">
    <location>
        <begin position="31"/>
        <end position="60"/>
    </location>
</feature>
<comment type="caution">
    <text evidence="2">The sequence shown here is derived from an EMBL/GenBank/DDBJ whole genome shotgun (WGS) entry which is preliminary data.</text>
</comment>
<accession>A0A0B1PDW7</accession>
<dbReference type="Proteomes" id="UP000030854">
    <property type="component" value="Unassembled WGS sequence"/>
</dbReference>
<dbReference type="EMBL" id="JNVN01000684">
    <property type="protein sequence ID" value="KHJ34789.1"/>
    <property type="molecule type" value="Genomic_DNA"/>
</dbReference>
<gene>
    <name evidence="2" type="ORF">EV44_g5515</name>
</gene>
<sequence>MSIKCKLRPEHSFSFSQKKIRRTTKLRYISVLSPSSSRTAKEKRKGTKDDHKHTPATAVTTVNEALSKARECPECAQDPMIVALLDVTIDRIWKKIQTRKEYVMSRDEFSFFTYFQSRFEGLQITRDARKRYWDNMQLAV</sequence>
<evidence type="ECO:0000313" key="2">
    <source>
        <dbReference type="EMBL" id="KHJ34789.1"/>
    </source>
</evidence>
<organism evidence="2 3">
    <name type="scientific">Uncinula necator</name>
    <name type="common">Grape powdery mildew</name>
    <dbReference type="NCBI Taxonomy" id="52586"/>
    <lineage>
        <taxon>Eukaryota</taxon>
        <taxon>Fungi</taxon>
        <taxon>Dikarya</taxon>
        <taxon>Ascomycota</taxon>
        <taxon>Pezizomycotina</taxon>
        <taxon>Leotiomycetes</taxon>
        <taxon>Erysiphales</taxon>
        <taxon>Erysiphaceae</taxon>
        <taxon>Erysiphe</taxon>
    </lineage>
</organism>
<name>A0A0B1PDW7_UNCNE</name>
<evidence type="ECO:0000256" key="1">
    <source>
        <dbReference type="SAM" id="MobiDB-lite"/>
    </source>
</evidence>
<proteinExistence type="predicted"/>
<dbReference type="HOGENOM" id="CLU_145544_2_0_1"/>
<dbReference type="AlphaFoldDB" id="A0A0B1PDW7"/>